<name>A0A0D8ZLY9_9CYAN</name>
<feature type="repeat" description="WD" evidence="3">
    <location>
        <begin position="968"/>
        <end position="1002"/>
    </location>
</feature>
<dbReference type="SUPFAM" id="SSF50998">
    <property type="entry name" value="Quinoprotein alcohol dehydrogenase-like"/>
    <property type="match status" value="1"/>
</dbReference>
<dbReference type="Gene3D" id="3.40.50.300">
    <property type="entry name" value="P-loop containing nucleotide triphosphate hydrolases"/>
    <property type="match status" value="1"/>
</dbReference>
<dbReference type="SUPFAM" id="SSF50978">
    <property type="entry name" value="WD40 repeat-like"/>
    <property type="match status" value="2"/>
</dbReference>
<dbReference type="InterPro" id="IPR020472">
    <property type="entry name" value="WD40_PAC1"/>
</dbReference>
<evidence type="ECO:0000256" key="1">
    <source>
        <dbReference type="ARBA" id="ARBA00022574"/>
    </source>
</evidence>
<dbReference type="GO" id="GO:0043531">
    <property type="term" value="F:ADP binding"/>
    <property type="evidence" value="ECO:0007669"/>
    <property type="project" value="InterPro"/>
</dbReference>
<dbReference type="Pfam" id="PF00805">
    <property type="entry name" value="Pentapeptide"/>
    <property type="match status" value="1"/>
</dbReference>
<dbReference type="InterPro" id="IPR036322">
    <property type="entry name" value="WD40_repeat_dom_sf"/>
</dbReference>
<dbReference type="PANTHER" id="PTHR19879:SF9">
    <property type="entry name" value="TRANSCRIPTION INITIATION FACTOR TFIID SUBUNIT 5"/>
    <property type="match status" value="1"/>
</dbReference>
<feature type="repeat" description="WD" evidence="3">
    <location>
        <begin position="1045"/>
        <end position="1086"/>
    </location>
</feature>
<evidence type="ECO:0000259" key="4">
    <source>
        <dbReference type="SMART" id="SM00382"/>
    </source>
</evidence>
<dbReference type="EMBL" id="JYON01000044">
    <property type="protein sequence ID" value="KJH69454.1"/>
    <property type="molecule type" value="Genomic_DNA"/>
</dbReference>
<keyword evidence="1 3" id="KW-0853">WD repeat</keyword>
<feature type="repeat" description="WD" evidence="3">
    <location>
        <begin position="1003"/>
        <end position="1044"/>
    </location>
</feature>
<keyword evidence="2" id="KW-0677">Repeat</keyword>
<keyword evidence="6" id="KW-1185">Reference proteome</keyword>
<feature type="repeat" description="WD" evidence="3">
    <location>
        <begin position="728"/>
        <end position="751"/>
    </location>
</feature>
<dbReference type="InterPro" id="IPR002182">
    <property type="entry name" value="NB-ARC"/>
</dbReference>
<dbReference type="RefSeq" id="WP_045057210.1">
    <property type="nucleotide sequence ID" value="NZ_CAWMDP010000055.1"/>
</dbReference>
<evidence type="ECO:0000256" key="3">
    <source>
        <dbReference type="PROSITE-ProRule" id="PRU00221"/>
    </source>
</evidence>
<gene>
    <name evidence="5" type="ORF">UH38_23860</name>
</gene>
<feature type="repeat" description="WD" evidence="3">
    <location>
        <begin position="920"/>
        <end position="961"/>
    </location>
</feature>
<dbReference type="CDD" id="cd00200">
    <property type="entry name" value="WD40"/>
    <property type="match status" value="2"/>
</dbReference>
<dbReference type="PROSITE" id="PS50082">
    <property type="entry name" value="WD_REPEATS_2"/>
    <property type="match status" value="13"/>
</dbReference>
<dbReference type="InterPro" id="IPR019775">
    <property type="entry name" value="WD40_repeat_CS"/>
</dbReference>
<dbReference type="AlphaFoldDB" id="A0A0D8ZLY9"/>
<feature type="repeat" description="WD" evidence="3">
    <location>
        <begin position="1129"/>
        <end position="1170"/>
    </location>
</feature>
<feature type="repeat" description="WD" evidence="3">
    <location>
        <begin position="751"/>
        <end position="792"/>
    </location>
</feature>
<sequence length="1204" mass="132712">MTFEDALKLVKAVLSPCSLSGVQIDVFRGTWNDHSYVKIAQECNYKDSYIKDVGSELWQLLTQELGIKVTKLNLREALMQYVQLQQMRDRPALSHQRVDWGEAPDVSQFCGRGAQLAKLEEWVMQQRCRMLAIVGMGGIGKTTIVTRLAQQLVDTEQFDIVVWRSLRQAPPLKELLIDLMSAMAAPAVLGIAPGQSLPLRIDVMMRQLLEQLRDRRCLLILDNVEAVLQGSELVGTYRPGYEDYGWLFQQLGAGRHQSSVLLTSREIPAQISIQAGPTAAVRLLRLEPLSTEEGKSILAAKGLEVQTEQLQQVQKLIERYQGNPLALEIVATPIKELFNSNIAAFLAQDTLLFKDIRDLLAHQFARLTSLERQVMYWLAIEREPVTAAQLQADLLPSVTPLQLRYALQSLNGRSLIEKSQQNLAPAPMNLDGVSYTQQAMVMEYVTSQLIEQVCQELEQVQIDCLRSHALVKAQAKDYIKDVQTRLILQPTLAQLLEVTGSKESLKNLLLELLKIQQVQAPLQRGYFAANAIHLLRQLGVDLSHLDFSNLTVWQADLQTVDLHETNFSGADLSYSTFTQSISDILSVAFSPDGKQIATSHDNGEVYVWQLADGQQIATFRASASWVKSLAFSPDGETLAIANHECIVKLLHIPSQTVRRELHGHTSSVLSVAISPDGRFLASSGEDPTIIIWDMHTGEQLKTLAGHEYGWLPALAFVSAPSTPDQSYLLASGGGDHTVRLWDIRSGQIHTFTGHTQGVLAVAFSPDGRQIASSSVDRTIRLWDVQTGQELAAWQGHDNAAAWTLAFSPDGQTLASGGEDQTIKLWDVATRQCRRILLGHTAVVQSLAFSPDGQTIVSAALNQSIRLWDAQTGQHLKTWQGYSQAVFCVVFHPQGRILASCHGDKAVRLWDVQTGECLSCLQGHSDRIASVAFSPDGRIIASGSFDRTIRLWDVKSGKFIRSLRSHGWINSVAFSADGAILASSGIDRVVRLWDVATGQCLRVIEPEVNWVPSVAFSPLEKCLANGSEDGTVKLWHADTANCLLTLKGHTRQVQAIAFDSTERRLASGSDDHTVKLWDLQTGQCLQTLQGHNRAVVSISFHPQGNLIASGSFDRTLKLWDLQQGINIATLQGHTSPIRSATFAPDGKMLVSGSEDGTVRIWDSFTGECLRVLTALRPYEGMNISGVTGLTDAQTEALRLLGAIAC</sequence>
<dbReference type="InterPro" id="IPR001680">
    <property type="entry name" value="WD40_rpt"/>
</dbReference>
<feature type="repeat" description="WD" evidence="3">
    <location>
        <begin position="1087"/>
        <end position="1128"/>
    </location>
</feature>
<dbReference type="InterPro" id="IPR027417">
    <property type="entry name" value="P-loop_NTPase"/>
</dbReference>
<dbReference type="SMART" id="SM00320">
    <property type="entry name" value="WD40"/>
    <property type="match status" value="14"/>
</dbReference>
<dbReference type="SMART" id="SM00382">
    <property type="entry name" value="AAA"/>
    <property type="match status" value="1"/>
</dbReference>
<feature type="repeat" description="WD" evidence="3">
    <location>
        <begin position="878"/>
        <end position="919"/>
    </location>
</feature>
<dbReference type="InterPro" id="IPR003593">
    <property type="entry name" value="AAA+_ATPase"/>
</dbReference>
<evidence type="ECO:0000256" key="2">
    <source>
        <dbReference type="ARBA" id="ARBA00022737"/>
    </source>
</evidence>
<dbReference type="SUPFAM" id="SSF141571">
    <property type="entry name" value="Pentapeptide repeat-like"/>
    <property type="match status" value="1"/>
</dbReference>
<feature type="repeat" description="WD" evidence="3">
    <location>
        <begin position="661"/>
        <end position="702"/>
    </location>
</feature>
<evidence type="ECO:0000313" key="5">
    <source>
        <dbReference type="EMBL" id="KJH69454.1"/>
    </source>
</evidence>
<dbReference type="InterPro" id="IPR001646">
    <property type="entry name" value="5peptide_repeat"/>
</dbReference>
<dbReference type="InterPro" id="IPR011047">
    <property type="entry name" value="Quinoprotein_ADH-like_sf"/>
</dbReference>
<dbReference type="STRING" id="1618023.UH38_23860"/>
<dbReference type="PRINTS" id="PR00364">
    <property type="entry name" value="DISEASERSIST"/>
</dbReference>
<feature type="repeat" description="WD" evidence="3">
    <location>
        <begin position="577"/>
        <end position="618"/>
    </location>
</feature>
<dbReference type="OrthoDB" id="434800at2"/>
<feature type="domain" description="AAA+ ATPase" evidence="4">
    <location>
        <begin position="127"/>
        <end position="293"/>
    </location>
</feature>
<dbReference type="Pfam" id="PF00400">
    <property type="entry name" value="WD40"/>
    <property type="match status" value="9"/>
</dbReference>
<dbReference type="Proteomes" id="UP000032452">
    <property type="component" value="Unassembled WGS sequence"/>
</dbReference>
<evidence type="ECO:0000313" key="6">
    <source>
        <dbReference type="Proteomes" id="UP000032452"/>
    </source>
</evidence>
<dbReference type="Gene3D" id="2.130.10.10">
    <property type="entry name" value="YVTN repeat-like/Quinoprotein amine dehydrogenase"/>
    <property type="match status" value="5"/>
</dbReference>
<dbReference type="PROSITE" id="PS00678">
    <property type="entry name" value="WD_REPEATS_1"/>
    <property type="match status" value="9"/>
</dbReference>
<protein>
    <recommendedName>
        <fullName evidence="4">AAA+ ATPase domain-containing protein</fullName>
    </recommendedName>
</protein>
<dbReference type="PRINTS" id="PR00320">
    <property type="entry name" value="GPROTEINBRPT"/>
</dbReference>
<accession>A0A0D8ZLY9</accession>
<dbReference type="Pfam" id="PF00931">
    <property type="entry name" value="NB-ARC"/>
    <property type="match status" value="1"/>
</dbReference>
<dbReference type="Pfam" id="PF26355">
    <property type="entry name" value="HTH_VMAP-M9"/>
    <property type="match status" value="1"/>
</dbReference>
<feature type="repeat" description="WD" evidence="3">
    <location>
        <begin position="836"/>
        <end position="877"/>
    </location>
</feature>
<dbReference type="PROSITE" id="PS50294">
    <property type="entry name" value="WD_REPEATS_REGION"/>
    <property type="match status" value="12"/>
</dbReference>
<dbReference type="PATRIC" id="fig|1618023.3.peg.4620"/>
<organism evidence="5 6">
    <name type="scientific">Aliterella atlantica CENA595</name>
    <dbReference type="NCBI Taxonomy" id="1618023"/>
    <lineage>
        <taxon>Bacteria</taxon>
        <taxon>Bacillati</taxon>
        <taxon>Cyanobacteriota</taxon>
        <taxon>Cyanophyceae</taxon>
        <taxon>Chroococcidiopsidales</taxon>
        <taxon>Aliterellaceae</taxon>
        <taxon>Aliterella</taxon>
    </lineage>
</organism>
<reference evidence="5 6" key="1">
    <citation type="submission" date="2015-02" db="EMBL/GenBank/DDBJ databases">
        <title>Draft genome of a novel marine cyanobacterium (Chroococcales) isolated from South Atlantic Ocean.</title>
        <authorList>
            <person name="Rigonato J."/>
            <person name="Alvarenga D.O."/>
            <person name="Branco L.H."/>
            <person name="Varani A.M."/>
            <person name="Brandini F.P."/>
            <person name="Fiore M.F."/>
        </authorList>
    </citation>
    <scope>NUCLEOTIDE SEQUENCE [LARGE SCALE GENOMIC DNA]</scope>
    <source>
        <strain evidence="5 6">CENA595</strain>
    </source>
</reference>
<dbReference type="Pfam" id="PF25173">
    <property type="entry name" value="Beta-prop_WDR3_1st"/>
    <property type="match status" value="1"/>
</dbReference>
<dbReference type="PANTHER" id="PTHR19879">
    <property type="entry name" value="TRANSCRIPTION INITIATION FACTOR TFIID"/>
    <property type="match status" value="1"/>
</dbReference>
<dbReference type="InterPro" id="IPR015943">
    <property type="entry name" value="WD40/YVTN_repeat-like_dom_sf"/>
</dbReference>
<dbReference type="SUPFAM" id="SSF52540">
    <property type="entry name" value="P-loop containing nucleoside triphosphate hydrolases"/>
    <property type="match status" value="1"/>
</dbReference>
<comment type="caution">
    <text evidence="5">The sequence shown here is derived from an EMBL/GenBank/DDBJ whole genome shotgun (WGS) entry which is preliminary data.</text>
</comment>
<dbReference type="InterPro" id="IPR058651">
    <property type="entry name" value="HTH_VMAP-M9"/>
</dbReference>
<proteinExistence type="predicted"/>
<feature type="repeat" description="WD" evidence="3">
    <location>
        <begin position="803"/>
        <end position="835"/>
    </location>
</feature>